<keyword evidence="6 7" id="KW-0012">Acyltransferase</keyword>
<keyword evidence="7" id="KW-1208">Phospholipid metabolism</keyword>
<keyword evidence="4 7" id="KW-0808">Transferase</keyword>
<evidence type="ECO:0000256" key="3">
    <source>
        <dbReference type="ARBA" id="ARBA00022516"/>
    </source>
</evidence>
<dbReference type="Pfam" id="PF01553">
    <property type="entry name" value="Acyltransferase"/>
    <property type="match status" value="1"/>
</dbReference>
<dbReference type="SUPFAM" id="SSF69593">
    <property type="entry name" value="Glycerol-3-phosphate (1)-acyltransferase"/>
    <property type="match status" value="1"/>
</dbReference>
<dbReference type="NCBIfam" id="TIGR00530">
    <property type="entry name" value="AGP_acyltrn"/>
    <property type="match status" value="1"/>
</dbReference>
<dbReference type="SMART" id="SM00563">
    <property type="entry name" value="PlsC"/>
    <property type="match status" value="1"/>
</dbReference>
<keyword evidence="5 7" id="KW-0443">Lipid metabolism</keyword>
<protein>
    <recommendedName>
        <fullName evidence="7">1-acyl-sn-glycerol-3-phosphate acyltransferase</fullName>
        <ecNumber evidence="7">2.3.1.51</ecNumber>
    </recommendedName>
</protein>
<evidence type="ECO:0000256" key="4">
    <source>
        <dbReference type="ARBA" id="ARBA00022679"/>
    </source>
</evidence>
<feature type="transmembrane region" description="Helical" evidence="8">
    <location>
        <begin position="6"/>
        <end position="22"/>
    </location>
</feature>
<dbReference type="PANTHER" id="PTHR10434:SF64">
    <property type="entry name" value="1-ACYL-SN-GLYCEROL-3-PHOSPHATE ACYLTRANSFERASE-RELATED"/>
    <property type="match status" value="1"/>
</dbReference>
<dbReference type="InterPro" id="IPR004552">
    <property type="entry name" value="AGP_acyltrans"/>
</dbReference>
<dbReference type="InterPro" id="IPR002123">
    <property type="entry name" value="Plipid/glycerol_acylTrfase"/>
</dbReference>
<dbReference type="OrthoDB" id="9803035at2"/>
<keyword evidence="8" id="KW-1133">Transmembrane helix</keyword>
<comment type="similarity">
    <text evidence="2 7">Belongs to the 1-acyl-sn-glycerol-3-phosphate acyltransferase family.</text>
</comment>
<proteinExistence type="inferred from homology"/>
<evidence type="ECO:0000313" key="10">
    <source>
        <dbReference type="EMBL" id="OFI01572.1"/>
    </source>
</evidence>
<dbReference type="PANTHER" id="PTHR10434">
    <property type="entry name" value="1-ACYL-SN-GLYCEROL-3-PHOSPHATE ACYLTRANSFERASE"/>
    <property type="match status" value="1"/>
</dbReference>
<dbReference type="EC" id="2.3.1.51" evidence="7"/>
<sequence length="238" mass="27176">MKTYLLYLYFIIYMILTAFKALKLKYIKKHGSKEEAEKYTHEYVKAWSRFIIKTVGIKVNTKGLENIPKRNCLFVANHQGIFDIPVMLYVIDTPMGFIAKKELLKIKIISSWMKEIHCVFMDRSNIRESIKSINEGIKNLKEGYSMAIFPEGTRSKGPKLGEFKKGSMKLAIKSGVPIVPVSIDGTYKIREGNNNKIKSAEVNIIINEPVYVENLTKEEKGNLAEIVKQKIAKSLPNP</sequence>
<dbReference type="Proteomes" id="UP000175744">
    <property type="component" value="Unassembled WGS sequence"/>
</dbReference>
<reference evidence="10 11" key="1">
    <citation type="submission" date="2016-06" db="EMBL/GenBank/DDBJ databases">
        <title>Genome sequence of Clostridium acetireducens DSM 10703.</title>
        <authorList>
            <person name="Poehlein A."/>
            <person name="Fluechter S."/>
            <person name="Duerre P."/>
            <person name="Daniel R."/>
        </authorList>
    </citation>
    <scope>NUCLEOTIDE SEQUENCE [LARGE SCALE GENOMIC DNA]</scope>
    <source>
        <strain evidence="10 11">DSM 10703</strain>
    </source>
</reference>
<dbReference type="GO" id="GO:0016020">
    <property type="term" value="C:membrane"/>
    <property type="evidence" value="ECO:0007669"/>
    <property type="project" value="InterPro"/>
</dbReference>
<comment type="domain">
    <text evidence="7">The HXXXXD motif is essential for acyltransferase activity and may constitute the binding site for the phosphate moiety of the glycerol-3-phosphate.</text>
</comment>
<accession>A0A1E8EWE4</accession>
<dbReference type="EMBL" id="LZFO01000039">
    <property type="protein sequence ID" value="OFI01572.1"/>
    <property type="molecule type" value="Genomic_DNA"/>
</dbReference>
<evidence type="ECO:0000256" key="5">
    <source>
        <dbReference type="ARBA" id="ARBA00023098"/>
    </source>
</evidence>
<name>A0A1E8EWE4_9CLOT</name>
<dbReference type="GO" id="GO:0003841">
    <property type="term" value="F:1-acylglycerol-3-phosphate O-acyltransferase activity"/>
    <property type="evidence" value="ECO:0007669"/>
    <property type="project" value="UniProtKB-UniRule"/>
</dbReference>
<keyword evidence="8" id="KW-0472">Membrane</keyword>
<keyword evidence="3 7" id="KW-0444">Lipid biosynthesis</keyword>
<keyword evidence="7" id="KW-0594">Phospholipid biosynthesis</keyword>
<keyword evidence="8" id="KW-0812">Transmembrane</keyword>
<gene>
    <name evidence="10" type="primary">plsC</name>
    <name evidence="10" type="ORF">CLOACE_20540</name>
</gene>
<feature type="domain" description="Phospholipid/glycerol acyltransferase" evidence="9">
    <location>
        <begin position="72"/>
        <end position="186"/>
    </location>
</feature>
<dbReference type="AlphaFoldDB" id="A0A1E8EWE4"/>
<evidence type="ECO:0000256" key="7">
    <source>
        <dbReference type="RuleBase" id="RU361267"/>
    </source>
</evidence>
<comment type="caution">
    <text evidence="10">The sequence shown here is derived from an EMBL/GenBank/DDBJ whole genome shotgun (WGS) entry which is preliminary data.</text>
</comment>
<dbReference type="PATRIC" id="fig|1121290.3.peg.2068"/>
<dbReference type="RefSeq" id="WP_070111060.1">
    <property type="nucleotide sequence ID" value="NZ_LZFO01000039.1"/>
</dbReference>
<dbReference type="CDD" id="cd07989">
    <property type="entry name" value="LPLAT_AGPAT-like"/>
    <property type="match status" value="1"/>
</dbReference>
<organism evidence="10 11">
    <name type="scientific">Clostridium acetireducens DSM 10703</name>
    <dbReference type="NCBI Taxonomy" id="1121290"/>
    <lineage>
        <taxon>Bacteria</taxon>
        <taxon>Bacillati</taxon>
        <taxon>Bacillota</taxon>
        <taxon>Clostridia</taxon>
        <taxon>Eubacteriales</taxon>
        <taxon>Clostridiaceae</taxon>
        <taxon>Clostridium</taxon>
    </lineage>
</organism>
<dbReference type="GO" id="GO:0006654">
    <property type="term" value="P:phosphatidic acid biosynthetic process"/>
    <property type="evidence" value="ECO:0007669"/>
    <property type="project" value="TreeGrafter"/>
</dbReference>
<dbReference type="STRING" id="1121290.CLAOCE_20540"/>
<comment type="catalytic activity">
    <reaction evidence="7">
        <text>a 1-acyl-sn-glycero-3-phosphate + an acyl-CoA = a 1,2-diacyl-sn-glycero-3-phosphate + CoA</text>
        <dbReference type="Rhea" id="RHEA:19709"/>
        <dbReference type="ChEBI" id="CHEBI:57287"/>
        <dbReference type="ChEBI" id="CHEBI:57970"/>
        <dbReference type="ChEBI" id="CHEBI:58342"/>
        <dbReference type="ChEBI" id="CHEBI:58608"/>
        <dbReference type="EC" id="2.3.1.51"/>
    </reaction>
</comment>
<evidence type="ECO:0000259" key="9">
    <source>
        <dbReference type="SMART" id="SM00563"/>
    </source>
</evidence>
<evidence type="ECO:0000256" key="8">
    <source>
        <dbReference type="SAM" id="Phobius"/>
    </source>
</evidence>
<evidence type="ECO:0000313" key="11">
    <source>
        <dbReference type="Proteomes" id="UP000175744"/>
    </source>
</evidence>
<evidence type="ECO:0000256" key="1">
    <source>
        <dbReference type="ARBA" id="ARBA00005189"/>
    </source>
</evidence>
<evidence type="ECO:0000256" key="2">
    <source>
        <dbReference type="ARBA" id="ARBA00008655"/>
    </source>
</evidence>
<keyword evidence="11" id="KW-1185">Reference proteome</keyword>
<evidence type="ECO:0000256" key="6">
    <source>
        <dbReference type="ARBA" id="ARBA00023315"/>
    </source>
</evidence>
<comment type="pathway">
    <text evidence="1">Lipid metabolism.</text>
</comment>